<dbReference type="EMBL" id="BQMJ01000012">
    <property type="protein sequence ID" value="GJQ09977.1"/>
    <property type="molecule type" value="Genomic_DNA"/>
</dbReference>
<evidence type="ECO:0000313" key="2">
    <source>
        <dbReference type="EMBL" id="GJQ09977.1"/>
    </source>
</evidence>
<evidence type="ECO:0000256" key="1">
    <source>
        <dbReference type="ARBA" id="ARBA00009486"/>
    </source>
</evidence>
<dbReference type="InterPro" id="IPR023296">
    <property type="entry name" value="Glyco_hydro_beta-prop_sf"/>
</dbReference>
<sequence length="396" mass="45723">MGQRNMKLKKGTLIFFSLLTFLCLRRFLSYEERLDELWLHEFPLEYLTSLETHSLNLSARLMTTVEPARLYLEEVFNLKDTYTCELLSPSIFQDGSVYFRTLCGERGKGGFSFISKSRLTSGAIEEVTLLGLVPPSYLSYEENGFEDCRGFTWDGTSYLICSVQSGRASRKQVAVTLGKKNQVLEFNVSGLELSRIEKNWTPLVHNRNLYFIYSFTPFIVLKCNVVDWRNFHCDVEHAEATESVSDFTVLRGGTPCVPIDHKRYLCISHGRWVYRDSRRRSKRSDSNVFFYRGLITVIGTDPWGIIGISSVLHFPQTPCSLKETQKNVEYPTGILKEGNRIILGAHFKDEICKFFEYPNLLQQVEPFTYPVPLTHRQIESFLSQELSKILKNPNWC</sequence>
<protein>
    <submittedName>
        <fullName evidence="2">Uncharacterized protein</fullName>
    </submittedName>
</protein>
<dbReference type="Pfam" id="PF12141">
    <property type="entry name" value="BMT"/>
    <property type="match status" value="1"/>
</dbReference>
<gene>
    <name evidence="2" type="ORF">GpartN1_g1768.t1</name>
</gene>
<dbReference type="GO" id="GO:0000030">
    <property type="term" value="F:mannosyltransferase activity"/>
    <property type="evidence" value="ECO:0007669"/>
    <property type="project" value="InterPro"/>
</dbReference>
<organism evidence="2 3">
    <name type="scientific">Galdieria partita</name>
    <dbReference type="NCBI Taxonomy" id="83374"/>
    <lineage>
        <taxon>Eukaryota</taxon>
        <taxon>Rhodophyta</taxon>
        <taxon>Bangiophyceae</taxon>
        <taxon>Galdieriales</taxon>
        <taxon>Galdieriaceae</taxon>
        <taxon>Galdieria</taxon>
    </lineage>
</organism>
<dbReference type="AlphaFoldDB" id="A0A9C7PU62"/>
<dbReference type="OrthoDB" id="6274964at2759"/>
<proteinExistence type="inferred from homology"/>
<accession>A0A9C7PU62</accession>
<evidence type="ECO:0000313" key="3">
    <source>
        <dbReference type="Proteomes" id="UP001061958"/>
    </source>
</evidence>
<keyword evidence="3" id="KW-1185">Reference proteome</keyword>
<comment type="caution">
    <text evidence="2">The sequence shown here is derived from an EMBL/GenBank/DDBJ whole genome shotgun (WGS) entry which is preliminary data.</text>
</comment>
<reference evidence="2" key="2">
    <citation type="submission" date="2022-01" db="EMBL/GenBank/DDBJ databases">
        <authorList>
            <person name="Hirooka S."/>
            <person name="Miyagishima S.Y."/>
        </authorList>
    </citation>
    <scope>NUCLEOTIDE SEQUENCE</scope>
    <source>
        <strain evidence="2">NBRC 102759</strain>
    </source>
</reference>
<comment type="similarity">
    <text evidence="1">Belongs to the BMT family.</text>
</comment>
<dbReference type="InterPro" id="IPR021988">
    <property type="entry name" value="BMT1"/>
</dbReference>
<dbReference type="Gene3D" id="2.115.10.20">
    <property type="entry name" value="Glycosyl hydrolase domain, family 43"/>
    <property type="match status" value="1"/>
</dbReference>
<dbReference type="Proteomes" id="UP001061958">
    <property type="component" value="Unassembled WGS sequence"/>
</dbReference>
<reference evidence="2" key="1">
    <citation type="journal article" date="2022" name="Proc. Natl. Acad. Sci. U.S.A.">
        <title>Life cycle and functional genomics of the unicellular red alga Galdieria for elucidating algal and plant evolution and industrial use.</title>
        <authorList>
            <person name="Hirooka S."/>
            <person name="Itabashi T."/>
            <person name="Ichinose T.M."/>
            <person name="Onuma R."/>
            <person name="Fujiwara T."/>
            <person name="Yamashita S."/>
            <person name="Jong L.W."/>
            <person name="Tomita R."/>
            <person name="Iwane A.H."/>
            <person name="Miyagishima S.Y."/>
        </authorList>
    </citation>
    <scope>NUCLEOTIDE SEQUENCE</scope>
    <source>
        <strain evidence="2">NBRC 102759</strain>
    </source>
</reference>
<name>A0A9C7PU62_9RHOD</name>